<dbReference type="Pfam" id="PF13386">
    <property type="entry name" value="DsbD_2"/>
    <property type="match status" value="1"/>
</dbReference>
<dbReference type="Proteomes" id="UP000034140">
    <property type="component" value="Unassembled WGS sequence"/>
</dbReference>
<evidence type="ECO:0000313" key="4">
    <source>
        <dbReference type="EMBL" id="KKP90659.1"/>
    </source>
</evidence>
<dbReference type="InterPro" id="IPR036163">
    <property type="entry name" value="HMA_dom_sf"/>
</dbReference>
<dbReference type="PANTHER" id="PTHR42208">
    <property type="entry name" value="HEAVY METAL TRANSPORTER-RELATED"/>
    <property type="match status" value="1"/>
</dbReference>
<sequence length="468" mass="51137">MAKRQTIYIQGMHCASCELLIEKYILAQEGVTSVEVSLHDSKANIYYEGNNEIDISKLNKEFEKMRYVFSKKKKTIHQTPVFQIKDGTLTINKERMNTLLNIGLIILLVITVFIVVDKLQLAKYINLNGGFSLGAYFTLGIVAGISSCAALVGGMLLSMSKQWNDMYIGQSQKQKGTPHIMFHIGRIASFTILGGVLGLIGKSITFNNTIVSAIFIIFISVVMLILALQMLEVEWAQKLRISMPKSVTKNIANENKFSGKFMPFIMGAVTFFIPCGFTLIAQGIALTSGDFLRGSLVMLFFALGTFIPLLGISISGLKMNDKPKSTALFNQVSGILIIFFVAYNVNAQLNVLGLPSLNDVKFQPRQVQTTEETAKPDSNGTQTLNMTAKGFEYIPTSSTTLKAGVKTTLVVDNQGIQGCGASMAGRGLFDGYITLKPGPNTITFTPKKGTYKITCSMGMVPPVTITVI</sequence>
<dbReference type="InterPro" id="IPR039447">
    <property type="entry name" value="UreH-like_TM_dom"/>
</dbReference>
<proteinExistence type="predicted"/>
<dbReference type="GO" id="GO:0046872">
    <property type="term" value="F:metal ion binding"/>
    <property type="evidence" value="ECO:0007669"/>
    <property type="project" value="UniProtKB-KW"/>
</dbReference>
<feature type="transmembrane region" description="Helical" evidence="2">
    <location>
        <begin position="180"/>
        <end position="204"/>
    </location>
</feature>
<evidence type="ECO:0000313" key="5">
    <source>
        <dbReference type="Proteomes" id="UP000034140"/>
    </source>
</evidence>
<evidence type="ECO:0000256" key="2">
    <source>
        <dbReference type="SAM" id="Phobius"/>
    </source>
</evidence>
<dbReference type="PANTHER" id="PTHR42208:SF1">
    <property type="entry name" value="HEAVY METAL TRANSPORTER"/>
    <property type="match status" value="1"/>
</dbReference>
<gene>
    <name evidence="4" type="ORF">UR96_C0041G0003</name>
</gene>
<feature type="transmembrane region" description="Helical" evidence="2">
    <location>
        <begin position="136"/>
        <end position="159"/>
    </location>
</feature>
<dbReference type="Gene3D" id="3.30.70.100">
    <property type="match status" value="1"/>
</dbReference>
<feature type="domain" description="HMA" evidence="3">
    <location>
        <begin position="3"/>
        <end position="70"/>
    </location>
</feature>
<dbReference type="CDD" id="cd00371">
    <property type="entry name" value="HMA"/>
    <property type="match status" value="1"/>
</dbReference>
<comment type="caution">
    <text evidence="4">The sequence shown here is derived from an EMBL/GenBank/DDBJ whole genome shotgun (WGS) entry which is preliminary data.</text>
</comment>
<evidence type="ECO:0000256" key="1">
    <source>
        <dbReference type="ARBA" id="ARBA00022723"/>
    </source>
</evidence>
<dbReference type="PROSITE" id="PS01047">
    <property type="entry name" value="HMA_1"/>
    <property type="match status" value="1"/>
</dbReference>
<dbReference type="PROSITE" id="PS50846">
    <property type="entry name" value="HMA_2"/>
    <property type="match status" value="1"/>
</dbReference>
<accession>A0A0G0D8N8</accession>
<feature type="transmembrane region" description="Helical" evidence="2">
    <location>
        <begin position="210"/>
        <end position="231"/>
    </location>
</feature>
<dbReference type="InterPro" id="IPR006121">
    <property type="entry name" value="HMA_dom"/>
</dbReference>
<keyword evidence="1" id="KW-0479">Metal-binding</keyword>
<evidence type="ECO:0000259" key="3">
    <source>
        <dbReference type="PROSITE" id="PS50846"/>
    </source>
</evidence>
<dbReference type="Pfam" id="PF00403">
    <property type="entry name" value="HMA"/>
    <property type="match status" value="1"/>
</dbReference>
<keyword evidence="2" id="KW-1133">Transmembrane helix</keyword>
<dbReference type="AlphaFoldDB" id="A0A0G0D8N8"/>
<name>A0A0G0D8N8_9BACT</name>
<dbReference type="Gene3D" id="2.60.40.420">
    <property type="entry name" value="Cupredoxins - blue copper proteins"/>
    <property type="match status" value="1"/>
</dbReference>
<feature type="transmembrane region" description="Helical" evidence="2">
    <location>
        <begin position="291"/>
        <end position="315"/>
    </location>
</feature>
<organism evidence="4 5">
    <name type="scientific">candidate division WS6 bacterium GW2011_GWC1_36_11</name>
    <dbReference type="NCBI Taxonomy" id="1619090"/>
    <lineage>
        <taxon>Bacteria</taxon>
        <taxon>Candidatus Dojkabacteria</taxon>
    </lineage>
</organism>
<dbReference type="InterPro" id="IPR008972">
    <property type="entry name" value="Cupredoxin"/>
</dbReference>
<keyword evidence="2" id="KW-0812">Transmembrane</keyword>
<protein>
    <recommendedName>
        <fullName evidence="3">HMA domain-containing protein</fullName>
    </recommendedName>
</protein>
<feature type="transmembrane region" description="Helical" evidence="2">
    <location>
        <begin position="327"/>
        <end position="345"/>
    </location>
</feature>
<feature type="transmembrane region" description="Helical" evidence="2">
    <location>
        <begin position="98"/>
        <end position="116"/>
    </location>
</feature>
<dbReference type="EMBL" id="LBRE01000041">
    <property type="protein sequence ID" value="KKP90659.1"/>
    <property type="molecule type" value="Genomic_DNA"/>
</dbReference>
<feature type="transmembrane region" description="Helical" evidence="2">
    <location>
        <begin position="264"/>
        <end position="285"/>
    </location>
</feature>
<dbReference type="InterPro" id="IPR017969">
    <property type="entry name" value="Heavy-metal-associated_CS"/>
</dbReference>
<reference evidence="4 5" key="1">
    <citation type="journal article" date="2015" name="Nature">
        <title>rRNA introns, odd ribosomes, and small enigmatic genomes across a large radiation of phyla.</title>
        <authorList>
            <person name="Brown C.T."/>
            <person name="Hug L.A."/>
            <person name="Thomas B.C."/>
            <person name="Sharon I."/>
            <person name="Castelle C.J."/>
            <person name="Singh A."/>
            <person name="Wilkins M.J."/>
            <person name="Williams K.H."/>
            <person name="Banfield J.F."/>
        </authorList>
    </citation>
    <scope>NUCLEOTIDE SEQUENCE [LARGE SCALE GENOMIC DNA]</scope>
</reference>
<keyword evidence="2" id="KW-0472">Membrane</keyword>
<dbReference type="SUPFAM" id="SSF55008">
    <property type="entry name" value="HMA, heavy metal-associated domain"/>
    <property type="match status" value="1"/>
</dbReference>